<keyword evidence="2" id="KW-1185">Reference proteome</keyword>
<name>A0AA39UN49_9AGAR</name>
<accession>A0AA39UN49</accession>
<protein>
    <recommendedName>
        <fullName evidence="3">Ubiquitin 3 binding protein But2 C-terminal domain-containing protein</fullName>
    </recommendedName>
</protein>
<dbReference type="Proteomes" id="UP001175228">
    <property type="component" value="Unassembled WGS sequence"/>
</dbReference>
<evidence type="ECO:0000313" key="1">
    <source>
        <dbReference type="EMBL" id="KAK0489989.1"/>
    </source>
</evidence>
<sequence>MALVNKTGATCHVYKDTSHQWRATLGTVFPDDRHIIVSAEVSTVVQFFHLDYGMEKCSLMFSVPPPSNGFDLGVIIQEGSSIDVWLLESTWSKQLVCVAAGEVAPQRKMLVATIPTEGNQMVEHFLCPSGDLTLFEIACAKSSNGPCHLEFWQNGEISPPTGEQISI</sequence>
<gene>
    <name evidence="1" type="ORF">EDD18DRAFT_1080726</name>
</gene>
<evidence type="ECO:0008006" key="3">
    <source>
        <dbReference type="Google" id="ProtNLM"/>
    </source>
</evidence>
<dbReference type="AlphaFoldDB" id="A0AA39UN49"/>
<comment type="caution">
    <text evidence="1">The sequence shown here is derived from an EMBL/GenBank/DDBJ whole genome shotgun (WGS) entry which is preliminary data.</text>
</comment>
<organism evidence="1 2">
    <name type="scientific">Armillaria luteobubalina</name>
    <dbReference type="NCBI Taxonomy" id="153913"/>
    <lineage>
        <taxon>Eukaryota</taxon>
        <taxon>Fungi</taxon>
        <taxon>Dikarya</taxon>
        <taxon>Basidiomycota</taxon>
        <taxon>Agaricomycotina</taxon>
        <taxon>Agaricomycetes</taxon>
        <taxon>Agaricomycetidae</taxon>
        <taxon>Agaricales</taxon>
        <taxon>Marasmiineae</taxon>
        <taxon>Physalacriaceae</taxon>
        <taxon>Armillaria</taxon>
    </lineage>
</organism>
<reference evidence="1" key="1">
    <citation type="submission" date="2023-06" db="EMBL/GenBank/DDBJ databases">
        <authorList>
            <consortium name="Lawrence Berkeley National Laboratory"/>
            <person name="Ahrendt S."/>
            <person name="Sahu N."/>
            <person name="Indic B."/>
            <person name="Wong-Bajracharya J."/>
            <person name="Merenyi Z."/>
            <person name="Ke H.-M."/>
            <person name="Monk M."/>
            <person name="Kocsube S."/>
            <person name="Drula E."/>
            <person name="Lipzen A."/>
            <person name="Balint B."/>
            <person name="Henrissat B."/>
            <person name="Andreopoulos B."/>
            <person name="Martin F.M."/>
            <person name="Harder C.B."/>
            <person name="Rigling D."/>
            <person name="Ford K.L."/>
            <person name="Foster G.D."/>
            <person name="Pangilinan J."/>
            <person name="Papanicolaou A."/>
            <person name="Barry K."/>
            <person name="LaButti K."/>
            <person name="Viragh M."/>
            <person name="Koriabine M."/>
            <person name="Yan M."/>
            <person name="Riley R."/>
            <person name="Champramary S."/>
            <person name="Plett K.L."/>
            <person name="Tsai I.J."/>
            <person name="Slot J."/>
            <person name="Sipos G."/>
            <person name="Plett J."/>
            <person name="Nagy L.G."/>
            <person name="Grigoriev I.V."/>
        </authorList>
    </citation>
    <scope>NUCLEOTIDE SEQUENCE</scope>
    <source>
        <strain evidence="1">HWK02</strain>
    </source>
</reference>
<evidence type="ECO:0000313" key="2">
    <source>
        <dbReference type="Proteomes" id="UP001175228"/>
    </source>
</evidence>
<proteinExistence type="predicted"/>
<dbReference type="EMBL" id="JAUEPU010000035">
    <property type="protein sequence ID" value="KAK0489989.1"/>
    <property type="molecule type" value="Genomic_DNA"/>
</dbReference>